<dbReference type="OrthoDB" id="1356626at2"/>
<dbReference type="Pfam" id="PF13648">
    <property type="entry name" value="Lipocalin_4"/>
    <property type="match status" value="1"/>
</dbReference>
<keyword evidence="3" id="KW-1185">Reference proteome</keyword>
<feature type="domain" description="Lipocalin-like" evidence="1">
    <location>
        <begin position="34"/>
        <end position="127"/>
    </location>
</feature>
<dbReference type="AlphaFoldDB" id="A0A1H6UPI1"/>
<protein>
    <recommendedName>
        <fullName evidence="1">Lipocalin-like domain-containing protein</fullName>
    </recommendedName>
</protein>
<dbReference type="InterPro" id="IPR024311">
    <property type="entry name" value="Lipocalin-like"/>
</dbReference>
<evidence type="ECO:0000313" key="3">
    <source>
        <dbReference type="Proteomes" id="UP000199702"/>
    </source>
</evidence>
<organism evidence="2 3">
    <name type="scientific">Flavobacterium terrigena</name>
    <dbReference type="NCBI Taxonomy" id="402734"/>
    <lineage>
        <taxon>Bacteria</taxon>
        <taxon>Pseudomonadati</taxon>
        <taxon>Bacteroidota</taxon>
        <taxon>Flavobacteriia</taxon>
        <taxon>Flavobacteriales</taxon>
        <taxon>Flavobacteriaceae</taxon>
        <taxon>Flavobacterium</taxon>
    </lineage>
</organism>
<dbReference type="PROSITE" id="PS51257">
    <property type="entry name" value="PROKAR_LIPOPROTEIN"/>
    <property type="match status" value="1"/>
</dbReference>
<name>A0A1H6UPI1_9FLAO</name>
<proteinExistence type="predicted"/>
<evidence type="ECO:0000313" key="2">
    <source>
        <dbReference type="EMBL" id="SEI94219.1"/>
    </source>
</evidence>
<sequence length="139" mass="15055">MKNLRIVLGLVCIGLFTISCNNDDSNEGETLAPLVGKWSISKVGTTSGGTETLIDAPQNQAGCSKDYMELKIDNTVIEGNYDSTIDPCALFTDTGIYSRSHNDLTKVVDGVTTVQDIVNLTLHELKLKDASGNIEVYIR</sequence>
<dbReference type="RefSeq" id="WP_091312441.1">
    <property type="nucleotide sequence ID" value="NZ_CBCSJU010000004.1"/>
</dbReference>
<dbReference type="Proteomes" id="UP000199702">
    <property type="component" value="Unassembled WGS sequence"/>
</dbReference>
<reference evidence="3" key="1">
    <citation type="submission" date="2016-10" db="EMBL/GenBank/DDBJ databases">
        <authorList>
            <person name="Varghese N."/>
            <person name="Submissions S."/>
        </authorList>
    </citation>
    <scope>NUCLEOTIDE SEQUENCE [LARGE SCALE GENOMIC DNA]</scope>
    <source>
        <strain evidence="3">DSM 17934</strain>
    </source>
</reference>
<dbReference type="EMBL" id="FNYA01000004">
    <property type="protein sequence ID" value="SEI94219.1"/>
    <property type="molecule type" value="Genomic_DNA"/>
</dbReference>
<evidence type="ECO:0000259" key="1">
    <source>
        <dbReference type="Pfam" id="PF13648"/>
    </source>
</evidence>
<accession>A0A1H6UPI1</accession>
<gene>
    <name evidence="2" type="ORF">SAMN05660918_1992</name>
</gene>